<dbReference type="Proteomes" id="UP000478148">
    <property type="component" value="Unassembled WGS sequence"/>
</dbReference>
<keyword evidence="2" id="KW-1185">Reference proteome</keyword>
<dbReference type="RefSeq" id="WP_164448928.1">
    <property type="nucleotide sequence ID" value="NZ_SAIY01000008.1"/>
</dbReference>
<dbReference type="EMBL" id="SAIY01000008">
    <property type="protein sequence ID" value="NGM15049.1"/>
    <property type="molecule type" value="Genomic_DNA"/>
</dbReference>
<evidence type="ECO:0000313" key="2">
    <source>
        <dbReference type="Proteomes" id="UP000478148"/>
    </source>
</evidence>
<dbReference type="NCBIfam" id="NF038175">
    <property type="entry name" value="IniB_NTERM"/>
    <property type="match status" value="1"/>
</dbReference>
<protein>
    <submittedName>
        <fullName evidence="1">Uncharacterized protein</fullName>
    </submittedName>
</protein>
<accession>A0A6M1LA19</accession>
<dbReference type="AlphaFoldDB" id="A0A6M1LA19"/>
<reference evidence="1 2" key="1">
    <citation type="submission" date="2020-02" db="EMBL/GenBank/DDBJ databases">
        <title>Draft Genome Sequence of Verrucosispora sp. Strain CWR15, Isolated from Gulf of Mexico Sponge.</title>
        <authorList>
            <person name="Kennedy S.J."/>
            <person name="Cella E."/>
            <person name="Azarian T."/>
            <person name="Baker B.J."/>
            <person name="Shaw L.N."/>
        </authorList>
    </citation>
    <scope>NUCLEOTIDE SEQUENCE [LARGE SCALE GENOMIC DNA]</scope>
    <source>
        <strain evidence="1 2">CWR15</strain>
    </source>
</reference>
<comment type="caution">
    <text evidence="1">The sequence shown here is derived from an EMBL/GenBank/DDBJ whole genome shotgun (WGS) entry which is preliminary data.</text>
</comment>
<evidence type="ECO:0000313" key="1">
    <source>
        <dbReference type="EMBL" id="NGM15049.1"/>
    </source>
</evidence>
<proteinExistence type="predicted"/>
<organism evidence="1 2">
    <name type="scientific">Verrucosispora sioxanthis</name>
    <dbReference type="NCBI Taxonomy" id="2499994"/>
    <lineage>
        <taxon>Bacteria</taxon>
        <taxon>Bacillati</taxon>
        <taxon>Actinomycetota</taxon>
        <taxon>Actinomycetes</taxon>
        <taxon>Micromonosporales</taxon>
        <taxon>Micromonosporaceae</taxon>
        <taxon>Micromonospora</taxon>
    </lineage>
</organism>
<gene>
    <name evidence="1" type="ORF">ENC19_21580</name>
</gene>
<name>A0A6M1LA19_9ACTN</name>
<dbReference type="InterPro" id="IPR049709">
    <property type="entry name" value="IniB-like_N"/>
</dbReference>
<sequence>MDQTLHDFVLNLLTDADARSAFDLDPEGALRAAGLGDITAADVQDVVPLVVDYAPVQGLAPVAPVTGQLGLDPLVGDATDAISQLQTVAQQISVGSSHSGVDVKVGVLGTIAVDPSTVTAGASVFPGVGVGVTPTGVGVDLSGVHDVADTLDADVVAPIDRVTEPALGDVTGTVGDPASAVHGTGSGLLDTTSGLLPGTTSQVGDLVGSLGVDDTLGGLGLTGDTRGVVPSLDLDSTVGGVTGQVDGLLGGVTGNVTGGTKGLLDGGVSGSVSGDTATHGEASTSTGGVLGLTDGLL</sequence>